<dbReference type="Proteomes" id="UP000289340">
    <property type="component" value="Chromosome 9"/>
</dbReference>
<dbReference type="Pfam" id="PF02893">
    <property type="entry name" value="GRAM"/>
    <property type="match status" value="1"/>
</dbReference>
<feature type="domain" description="GRAM" evidence="2">
    <location>
        <begin position="90"/>
        <end position="168"/>
    </location>
</feature>
<evidence type="ECO:0000313" key="4">
    <source>
        <dbReference type="Proteomes" id="UP000289340"/>
    </source>
</evidence>
<evidence type="ECO:0000259" key="2">
    <source>
        <dbReference type="SMART" id="SM00568"/>
    </source>
</evidence>
<dbReference type="InterPro" id="IPR037848">
    <property type="entry name" value="GEM-like"/>
</dbReference>
<dbReference type="SMR" id="A0A445J1P4"/>
<dbReference type="InterPro" id="IPR011993">
    <property type="entry name" value="PH-like_dom_sf"/>
</dbReference>
<keyword evidence="4" id="KW-1185">Reference proteome</keyword>
<dbReference type="Gene3D" id="2.30.29.30">
    <property type="entry name" value="Pleckstrin-homology domain (PH domain)/Phosphotyrosine-binding domain (PTB)"/>
    <property type="match status" value="1"/>
</dbReference>
<proteinExistence type="inferred from homology"/>
<dbReference type="Gramene" id="XM_028325917.1">
    <property type="protein sequence ID" value="XP_028181718.1"/>
    <property type="gene ID" value="LOC114368689"/>
</dbReference>
<comment type="similarity">
    <text evidence="1">Belongs to the GEM family.</text>
</comment>
<reference evidence="3 4" key="1">
    <citation type="submission" date="2018-09" db="EMBL/GenBank/DDBJ databases">
        <title>A high-quality reference genome of wild soybean provides a powerful tool to mine soybean genomes.</title>
        <authorList>
            <person name="Xie M."/>
            <person name="Chung C.Y.L."/>
            <person name="Li M.-W."/>
            <person name="Wong F.-L."/>
            <person name="Chan T.-F."/>
            <person name="Lam H.-M."/>
        </authorList>
    </citation>
    <scope>NUCLEOTIDE SEQUENCE [LARGE SCALE GENOMIC DNA]</scope>
    <source>
        <strain evidence="4">cv. W05</strain>
        <tissue evidence="3">Hypocotyl of etiolated seedlings</tissue>
    </source>
</reference>
<sequence length="213" mass="23826">MKSFDTSPGRCFSSPQHDDNLLHKSISVDAYTYTNTAIAEKEIATKGTGKSRSFTHRIHDHVKMGPNLSEILKGKLSLGARIIQEGGRGSIFKSVFGMQEKEQLLKASQCYLYTTAGPIAGILFVSTEKVAFYSERPITFSSATGELVRAPYKVLIPIGRIKEVNESQNVNKAEQKYIEIVTEDDSEFWFVGFLRYEKALKNLNKAISMANQF</sequence>
<comment type="caution">
    <text evidence="3">The sequence shown here is derived from an EMBL/GenBank/DDBJ whole genome shotgun (WGS) entry which is preliminary data.</text>
</comment>
<dbReference type="EMBL" id="QZWG01000009">
    <property type="protein sequence ID" value="RZB92324.1"/>
    <property type="molecule type" value="Genomic_DNA"/>
</dbReference>
<dbReference type="InterPro" id="IPR004182">
    <property type="entry name" value="GRAM"/>
</dbReference>
<dbReference type="AlphaFoldDB" id="A0A445J1P4"/>
<gene>
    <name evidence="3" type="ORF">D0Y65_024370</name>
</gene>
<dbReference type="PANTHER" id="PTHR31969">
    <property type="entry name" value="GEM-LIKE PROTEIN 2"/>
    <property type="match status" value="1"/>
</dbReference>
<dbReference type="SMART" id="SM00568">
    <property type="entry name" value="GRAM"/>
    <property type="match status" value="1"/>
</dbReference>
<name>A0A445J1P4_GLYSO</name>
<accession>A0A445J1P4</accession>
<evidence type="ECO:0000313" key="3">
    <source>
        <dbReference type="EMBL" id="RZB92324.1"/>
    </source>
</evidence>
<organism evidence="3 4">
    <name type="scientific">Glycine soja</name>
    <name type="common">Wild soybean</name>
    <dbReference type="NCBI Taxonomy" id="3848"/>
    <lineage>
        <taxon>Eukaryota</taxon>
        <taxon>Viridiplantae</taxon>
        <taxon>Streptophyta</taxon>
        <taxon>Embryophyta</taxon>
        <taxon>Tracheophyta</taxon>
        <taxon>Spermatophyta</taxon>
        <taxon>Magnoliopsida</taxon>
        <taxon>eudicotyledons</taxon>
        <taxon>Gunneridae</taxon>
        <taxon>Pentapetalae</taxon>
        <taxon>rosids</taxon>
        <taxon>fabids</taxon>
        <taxon>Fabales</taxon>
        <taxon>Fabaceae</taxon>
        <taxon>Papilionoideae</taxon>
        <taxon>50 kb inversion clade</taxon>
        <taxon>NPAAA clade</taxon>
        <taxon>indigoferoid/millettioid clade</taxon>
        <taxon>Phaseoleae</taxon>
        <taxon>Glycine</taxon>
        <taxon>Glycine subgen. Soja</taxon>
    </lineage>
</organism>
<evidence type="ECO:0000256" key="1">
    <source>
        <dbReference type="ARBA" id="ARBA00009414"/>
    </source>
</evidence>
<protein>
    <submittedName>
        <fullName evidence="3">Putative GEM-like protein 8 isoform B</fullName>
    </submittedName>
</protein>